<dbReference type="EMBL" id="MT143988">
    <property type="protein sequence ID" value="QJA45317.1"/>
    <property type="molecule type" value="Genomic_DNA"/>
</dbReference>
<name>A0A6H1ZD63_9ZZZZ</name>
<reference evidence="1" key="1">
    <citation type="submission" date="2020-03" db="EMBL/GenBank/DDBJ databases">
        <title>The deep terrestrial virosphere.</title>
        <authorList>
            <person name="Holmfeldt K."/>
            <person name="Nilsson E."/>
            <person name="Simone D."/>
            <person name="Lopez-Fernandez M."/>
            <person name="Wu X."/>
            <person name="de Brujin I."/>
            <person name="Lundin D."/>
            <person name="Andersson A."/>
            <person name="Bertilsson S."/>
            <person name="Dopson M."/>
        </authorList>
    </citation>
    <scope>NUCLEOTIDE SEQUENCE</scope>
    <source>
        <strain evidence="1">TM448A00204</strain>
        <strain evidence="2">TM448B00128</strain>
    </source>
</reference>
<accession>A0A6H1ZD63</accession>
<proteinExistence type="predicted"/>
<dbReference type="EMBL" id="MT144590">
    <property type="protein sequence ID" value="QJH93637.1"/>
    <property type="molecule type" value="Genomic_DNA"/>
</dbReference>
<sequence length="75" mass="8445">MPRINPNWIEERKAEVEKGFFTSVVTSYNPAAQWLVTYLANRDKPVHVTNLGAGVKRITLAENVCPHCKGKGYTK</sequence>
<evidence type="ECO:0000313" key="1">
    <source>
        <dbReference type="EMBL" id="QJA45317.1"/>
    </source>
</evidence>
<gene>
    <name evidence="1" type="ORF">TM448A00204_0062</name>
    <name evidence="2" type="ORF">TM448B00128_0012</name>
</gene>
<dbReference type="AlphaFoldDB" id="A0A6H1ZD63"/>
<protein>
    <submittedName>
        <fullName evidence="1">Uncharacterized protein</fullName>
    </submittedName>
</protein>
<organism evidence="1">
    <name type="scientific">viral metagenome</name>
    <dbReference type="NCBI Taxonomy" id="1070528"/>
    <lineage>
        <taxon>unclassified sequences</taxon>
        <taxon>metagenomes</taxon>
        <taxon>organismal metagenomes</taxon>
    </lineage>
</organism>
<evidence type="ECO:0000313" key="2">
    <source>
        <dbReference type="EMBL" id="QJH93637.1"/>
    </source>
</evidence>